<dbReference type="PANTHER" id="PTHR38438">
    <property type="entry name" value="RIBOFLAVIN TRANSPORTER RIBU"/>
    <property type="match status" value="1"/>
</dbReference>
<evidence type="ECO:0000256" key="6">
    <source>
        <dbReference type="ARBA" id="ARBA00022989"/>
    </source>
</evidence>
<evidence type="ECO:0000256" key="3">
    <source>
        <dbReference type="ARBA" id="ARBA00022448"/>
    </source>
</evidence>
<comment type="caution">
    <text evidence="10">The sequence shown here is derived from an EMBL/GenBank/DDBJ whole genome shotgun (WGS) entry which is preliminary data.</text>
</comment>
<dbReference type="InterPro" id="IPR024529">
    <property type="entry name" value="ECF_trnsprt_substrate-spec"/>
</dbReference>
<keyword evidence="3 8" id="KW-0813">Transport</keyword>
<gene>
    <name evidence="10" type="ORF">C0601_11365</name>
</gene>
<keyword evidence="4 8" id="KW-1003">Cell membrane</keyword>
<dbReference type="Pfam" id="PF12822">
    <property type="entry name" value="ECF_trnsprt"/>
    <property type="match status" value="1"/>
</dbReference>
<dbReference type="PIRSF" id="PIRSF037778">
    <property type="entry name" value="UCP037778_transp_RibU"/>
    <property type="match status" value="1"/>
</dbReference>
<dbReference type="EMBL" id="PKTG01000122">
    <property type="protein sequence ID" value="PLX16212.1"/>
    <property type="molecule type" value="Genomic_DNA"/>
</dbReference>
<evidence type="ECO:0000313" key="11">
    <source>
        <dbReference type="Proteomes" id="UP000234857"/>
    </source>
</evidence>
<dbReference type="GO" id="GO:0005886">
    <property type="term" value="C:plasma membrane"/>
    <property type="evidence" value="ECO:0007669"/>
    <property type="project" value="UniProtKB-SubCell"/>
</dbReference>
<evidence type="ECO:0000256" key="1">
    <source>
        <dbReference type="ARBA" id="ARBA00004651"/>
    </source>
</evidence>
<feature type="transmembrane region" description="Helical" evidence="9">
    <location>
        <begin position="137"/>
        <end position="164"/>
    </location>
</feature>
<organism evidence="10 11">
    <name type="scientific">Muiribacterium halophilum</name>
    <dbReference type="NCBI Taxonomy" id="2053465"/>
    <lineage>
        <taxon>Bacteria</taxon>
        <taxon>Candidatus Muiribacteriota</taxon>
        <taxon>Candidatus Muiribacteriia</taxon>
        <taxon>Candidatus Muiribacteriales</taxon>
        <taxon>Candidatus Muiribacteriaceae</taxon>
        <taxon>Candidatus Muiribacterium</taxon>
    </lineage>
</organism>
<protein>
    <recommendedName>
        <fullName evidence="8">Riboflavin transporter</fullName>
    </recommendedName>
</protein>
<comment type="subcellular location">
    <subcellularLocation>
        <location evidence="1">Cell membrane</location>
        <topology evidence="1">Multi-pass membrane protein</topology>
    </subcellularLocation>
</comment>
<dbReference type="InterPro" id="IPR025720">
    <property type="entry name" value="RibU"/>
</dbReference>
<proteinExistence type="inferred from homology"/>
<dbReference type="Gene3D" id="1.10.1760.20">
    <property type="match status" value="1"/>
</dbReference>
<dbReference type="Proteomes" id="UP000234857">
    <property type="component" value="Unassembled WGS sequence"/>
</dbReference>
<keyword evidence="7 8" id="KW-0472">Membrane</keyword>
<evidence type="ECO:0000256" key="2">
    <source>
        <dbReference type="ARBA" id="ARBA00005540"/>
    </source>
</evidence>
<dbReference type="AlphaFoldDB" id="A0A2N5ZC25"/>
<sequence>MKRKVSAAIFAVISFFMMLIEIPIFQVYPWLKYDPSDIPALITGFKFGPMYGLAVILIRNILFYLYRGDSYGILGFIASLLAGGSFVFISTYIYYRKKNRKSAIKGLILYTLVMTVIMAPTNYIMVKYYFKLENFNLFRYILIAVTPFNIIKGLFNSFIVLFIYKKIGSFIEQDEG</sequence>
<evidence type="ECO:0000313" key="10">
    <source>
        <dbReference type="EMBL" id="PLX16212.1"/>
    </source>
</evidence>
<dbReference type="PANTHER" id="PTHR38438:SF1">
    <property type="entry name" value="RIBOFLAVIN TRANSPORTER RIBU"/>
    <property type="match status" value="1"/>
</dbReference>
<evidence type="ECO:0000256" key="9">
    <source>
        <dbReference type="SAM" id="Phobius"/>
    </source>
</evidence>
<evidence type="ECO:0000256" key="8">
    <source>
        <dbReference type="PIRNR" id="PIRNR037778"/>
    </source>
</evidence>
<evidence type="ECO:0000256" key="7">
    <source>
        <dbReference type="ARBA" id="ARBA00023136"/>
    </source>
</evidence>
<feature type="transmembrane region" description="Helical" evidence="9">
    <location>
        <begin position="72"/>
        <end position="95"/>
    </location>
</feature>
<feature type="transmembrane region" description="Helical" evidence="9">
    <location>
        <begin position="6"/>
        <end position="28"/>
    </location>
</feature>
<keyword evidence="6 9" id="KW-1133">Transmembrane helix</keyword>
<keyword evidence="5 9" id="KW-0812">Transmembrane</keyword>
<evidence type="ECO:0000256" key="4">
    <source>
        <dbReference type="ARBA" id="ARBA00022475"/>
    </source>
</evidence>
<comment type="function">
    <text evidence="8">Probably a riboflavin-binding protein that interacts with the energy-coupling factor (ECF) ABC-transporter complex.</text>
</comment>
<dbReference type="GO" id="GO:0032217">
    <property type="term" value="F:riboflavin transmembrane transporter activity"/>
    <property type="evidence" value="ECO:0007669"/>
    <property type="project" value="UniProtKB-UniRule"/>
</dbReference>
<feature type="transmembrane region" description="Helical" evidence="9">
    <location>
        <begin position="107"/>
        <end position="125"/>
    </location>
</feature>
<name>A0A2N5ZC25_MUIH1</name>
<accession>A0A2N5ZC25</accession>
<comment type="similarity">
    <text evidence="2 8">Belongs to the prokaryotic riboflavin transporter (P-RFT) (TC 2.A.87) family.</text>
</comment>
<evidence type="ECO:0000256" key="5">
    <source>
        <dbReference type="ARBA" id="ARBA00022692"/>
    </source>
</evidence>
<reference evidence="10 11" key="1">
    <citation type="submission" date="2017-11" db="EMBL/GenBank/DDBJ databases">
        <title>Genome-resolved metagenomics identifies genetic mobility, metabolic interactions, and unexpected diversity in perchlorate-reducing communities.</title>
        <authorList>
            <person name="Barnum T.P."/>
            <person name="Figueroa I.A."/>
            <person name="Carlstrom C.I."/>
            <person name="Lucas L.N."/>
            <person name="Engelbrektson A.L."/>
            <person name="Coates J.D."/>
        </authorList>
    </citation>
    <scope>NUCLEOTIDE SEQUENCE [LARGE SCALE GENOMIC DNA]</scope>
    <source>
        <strain evidence="10">BM706</strain>
    </source>
</reference>